<evidence type="ECO:0000313" key="1">
    <source>
        <dbReference type="EMBL" id="GJS99022.1"/>
    </source>
</evidence>
<proteinExistence type="predicted"/>
<dbReference type="Proteomes" id="UP001151760">
    <property type="component" value="Unassembled WGS sequence"/>
</dbReference>
<organism evidence="1 2">
    <name type="scientific">Tanacetum coccineum</name>
    <dbReference type="NCBI Taxonomy" id="301880"/>
    <lineage>
        <taxon>Eukaryota</taxon>
        <taxon>Viridiplantae</taxon>
        <taxon>Streptophyta</taxon>
        <taxon>Embryophyta</taxon>
        <taxon>Tracheophyta</taxon>
        <taxon>Spermatophyta</taxon>
        <taxon>Magnoliopsida</taxon>
        <taxon>eudicotyledons</taxon>
        <taxon>Gunneridae</taxon>
        <taxon>Pentapetalae</taxon>
        <taxon>asterids</taxon>
        <taxon>campanulids</taxon>
        <taxon>Asterales</taxon>
        <taxon>Asteraceae</taxon>
        <taxon>Asteroideae</taxon>
        <taxon>Anthemideae</taxon>
        <taxon>Anthemidinae</taxon>
        <taxon>Tanacetum</taxon>
    </lineage>
</organism>
<protein>
    <submittedName>
        <fullName evidence="1">Uncharacterized protein</fullName>
    </submittedName>
</protein>
<evidence type="ECO:0000313" key="2">
    <source>
        <dbReference type="Proteomes" id="UP001151760"/>
    </source>
</evidence>
<name>A0ABQ5ACQ6_9ASTR</name>
<reference evidence="1" key="1">
    <citation type="journal article" date="2022" name="Int. J. Mol. Sci.">
        <title>Draft Genome of Tanacetum Coccineum: Genomic Comparison of Closely Related Tanacetum-Family Plants.</title>
        <authorList>
            <person name="Yamashiro T."/>
            <person name="Shiraishi A."/>
            <person name="Nakayama K."/>
            <person name="Satake H."/>
        </authorList>
    </citation>
    <scope>NUCLEOTIDE SEQUENCE</scope>
</reference>
<reference evidence="1" key="2">
    <citation type="submission" date="2022-01" db="EMBL/GenBank/DDBJ databases">
        <authorList>
            <person name="Yamashiro T."/>
            <person name="Shiraishi A."/>
            <person name="Satake H."/>
            <person name="Nakayama K."/>
        </authorList>
    </citation>
    <scope>NUCLEOTIDE SEQUENCE</scope>
</reference>
<comment type="caution">
    <text evidence="1">The sequence shown here is derived from an EMBL/GenBank/DDBJ whole genome shotgun (WGS) entry which is preliminary data.</text>
</comment>
<dbReference type="EMBL" id="BQNB010012087">
    <property type="protein sequence ID" value="GJS99022.1"/>
    <property type="molecule type" value="Genomic_DNA"/>
</dbReference>
<sequence>METSTSTALVSCDGLGGYDWSDQAEEGPNYALMAYSSLSFNSDVSNDLNCLKSCMEIVKLLKSQNDQLLRDLEKSSLMVLGYKTVPSPYTRNFMPPTLDLSFTSLDKFANKPVVENYKAMSSEEKLKEVRKNDDAPIIEK</sequence>
<gene>
    <name evidence="1" type="ORF">Tco_0820192</name>
</gene>
<keyword evidence="2" id="KW-1185">Reference proteome</keyword>
<accession>A0ABQ5ACQ6</accession>